<accession>A0A8S3WPV5</accession>
<dbReference type="EMBL" id="CAJQZP010000644">
    <property type="protein sequence ID" value="CAG4974735.1"/>
    <property type="molecule type" value="Genomic_DNA"/>
</dbReference>
<keyword evidence="3" id="KW-1185">Reference proteome</keyword>
<evidence type="ECO:0000256" key="1">
    <source>
        <dbReference type="SAM" id="MobiDB-lite"/>
    </source>
</evidence>
<gene>
    <name evidence="2" type="ORF">PAPOLLO_LOCUS8972</name>
</gene>
<organism evidence="2 3">
    <name type="scientific">Parnassius apollo</name>
    <name type="common">Apollo butterfly</name>
    <name type="synonym">Papilio apollo</name>
    <dbReference type="NCBI Taxonomy" id="110799"/>
    <lineage>
        <taxon>Eukaryota</taxon>
        <taxon>Metazoa</taxon>
        <taxon>Ecdysozoa</taxon>
        <taxon>Arthropoda</taxon>
        <taxon>Hexapoda</taxon>
        <taxon>Insecta</taxon>
        <taxon>Pterygota</taxon>
        <taxon>Neoptera</taxon>
        <taxon>Endopterygota</taxon>
        <taxon>Lepidoptera</taxon>
        <taxon>Glossata</taxon>
        <taxon>Ditrysia</taxon>
        <taxon>Papilionoidea</taxon>
        <taxon>Papilionidae</taxon>
        <taxon>Parnassiinae</taxon>
        <taxon>Parnassini</taxon>
        <taxon>Parnassius</taxon>
        <taxon>Parnassius</taxon>
    </lineage>
</organism>
<sequence length="207" mass="22971">MERTQRLWSSLKVMTCDPASEPITLPESPPTPATLCARSGPPSPALHIECGSSGASTPHSIVIGAAKRPRISSSSPHRPRQPLRDNDISTILNYGSEEDSEDDGENDDFTTSPMVPRAARFYFQEEDDDVVKTDAIPSFQWPPQSQQPQQFEALNKSVERFSSRCQLRQYFDSRPKDVKEVTGLRPAHRSYCAMAPCSIDVGSPHLK</sequence>
<dbReference type="Proteomes" id="UP000691718">
    <property type="component" value="Unassembled WGS sequence"/>
</dbReference>
<evidence type="ECO:0000313" key="3">
    <source>
        <dbReference type="Proteomes" id="UP000691718"/>
    </source>
</evidence>
<feature type="region of interest" description="Disordered" evidence="1">
    <location>
        <begin position="19"/>
        <end position="89"/>
    </location>
</feature>
<reference evidence="2" key="1">
    <citation type="submission" date="2021-04" db="EMBL/GenBank/DDBJ databases">
        <authorList>
            <person name="Tunstrom K."/>
        </authorList>
    </citation>
    <scope>NUCLEOTIDE SEQUENCE</scope>
</reference>
<proteinExistence type="predicted"/>
<name>A0A8S3WPV5_PARAO</name>
<dbReference type="AlphaFoldDB" id="A0A8S3WPV5"/>
<protein>
    <submittedName>
        <fullName evidence="2">(apollo) hypothetical protein</fullName>
    </submittedName>
</protein>
<comment type="caution">
    <text evidence="2">The sequence shown here is derived from an EMBL/GenBank/DDBJ whole genome shotgun (WGS) entry which is preliminary data.</text>
</comment>
<evidence type="ECO:0000313" key="2">
    <source>
        <dbReference type="EMBL" id="CAG4974735.1"/>
    </source>
</evidence>